<dbReference type="Gene3D" id="3.30.200.20">
    <property type="entry name" value="Phosphorylase Kinase, domain 1"/>
    <property type="match status" value="1"/>
</dbReference>
<keyword evidence="6" id="KW-0677">Repeat</keyword>
<feature type="transmembrane region" description="Helical" evidence="10">
    <location>
        <begin position="438"/>
        <end position="458"/>
    </location>
</feature>
<evidence type="ECO:0000256" key="1">
    <source>
        <dbReference type="ARBA" id="ARBA00004167"/>
    </source>
</evidence>
<dbReference type="GO" id="GO:0009791">
    <property type="term" value="P:post-embryonic development"/>
    <property type="evidence" value="ECO:0007669"/>
    <property type="project" value="UniProtKB-ARBA"/>
</dbReference>
<dbReference type="SMART" id="SM00369">
    <property type="entry name" value="LRR_TYP"/>
    <property type="match status" value="7"/>
</dbReference>
<organism evidence="12 13">
    <name type="scientific">Sphenostylis stenocarpa</name>
    <dbReference type="NCBI Taxonomy" id="92480"/>
    <lineage>
        <taxon>Eukaryota</taxon>
        <taxon>Viridiplantae</taxon>
        <taxon>Streptophyta</taxon>
        <taxon>Embryophyta</taxon>
        <taxon>Tracheophyta</taxon>
        <taxon>Spermatophyta</taxon>
        <taxon>Magnoliopsida</taxon>
        <taxon>eudicotyledons</taxon>
        <taxon>Gunneridae</taxon>
        <taxon>Pentapetalae</taxon>
        <taxon>rosids</taxon>
        <taxon>fabids</taxon>
        <taxon>Fabales</taxon>
        <taxon>Fabaceae</taxon>
        <taxon>Papilionoideae</taxon>
        <taxon>50 kb inversion clade</taxon>
        <taxon>NPAAA clade</taxon>
        <taxon>indigoferoid/millettioid clade</taxon>
        <taxon>Phaseoleae</taxon>
        <taxon>Sphenostylis</taxon>
    </lineage>
</organism>
<dbReference type="Pfam" id="PF13855">
    <property type="entry name" value="LRR_8"/>
    <property type="match status" value="1"/>
</dbReference>
<evidence type="ECO:0000313" key="12">
    <source>
        <dbReference type="EMBL" id="CAJ1935854.1"/>
    </source>
</evidence>
<feature type="domain" description="Protein kinase" evidence="11">
    <location>
        <begin position="501"/>
        <end position="793"/>
    </location>
</feature>
<dbReference type="InterPro" id="IPR032675">
    <property type="entry name" value="LRR_dom_sf"/>
</dbReference>
<accession>A0AA86VB38</accession>
<reference evidence="12" key="1">
    <citation type="submission" date="2023-10" db="EMBL/GenBank/DDBJ databases">
        <authorList>
            <person name="Domelevo Entfellner J.-B."/>
        </authorList>
    </citation>
    <scope>NUCLEOTIDE SEQUENCE</scope>
</reference>
<dbReference type="Pfam" id="PF00069">
    <property type="entry name" value="Pkinase"/>
    <property type="match status" value="1"/>
</dbReference>
<keyword evidence="7 10" id="KW-1133">Transmembrane helix</keyword>
<evidence type="ECO:0000256" key="7">
    <source>
        <dbReference type="ARBA" id="ARBA00022989"/>
    </source>
</evidence>
<evidence type="ECO:0000256" key="2">
    <source>
        <dbReference type="ARBA" id="ARBA00008684"/>
    </source>
</evidence>
<dbReference type="GO" id="GO:0004672">
    <property type="term" value="F:protein kinase activity"/>
    <property type="evidence" value="ECO:0007669"/>
    <property type="project" value="InterPro"/>
</dbReference>
<keyword evidence="4 10" id="KW-0812">Transmembrane</keyword>
<gene>
    <name evidence="12" type="ORF">AYBTSS11_LOCUS7150</name>
</gene>
<dbReference type="InterPro" id="IPR003591">
    <property type="entry name" value="Leu-rich_rpt_typical-subtyp"/>
</dbReference>
<dbReference type="Pfam" id="PF08263">
    <property type="entry name" value="LRRNT_2"/>
    <property type="match status" value="1"/>
</dbReference>
<dbReference type="Proteomes" id="UP001189624">
    <property type="component" value="Chromosome 3"/>
</dbReference>
<keyword evidence="8 10" id="KW-0472">Membrane</keyword>
<evidence type="ECO:0000256" key="9">
    <source>
        <dbReference type="ARBA" id="ARBA00023180"/>
    </source>
</evidence>
<keyword evidence="13" id="KW-1185">Reference proteome</keyword>
<dbReference type="PROSITE" id="PS00108">
    <property type="entry name" value="PROTEIN_KINASE_ST"/>
    <property type="match status" value="1"/>
</dbReference>
<sequence length="799" mass="88662">MLALKLSLTKVLVVSIISIVSYASLNVEIEALKAFKNSITGDPNGALADWVEVTTTATVSLQLKGEISTFLGNISGLQVFDITSYSFTGYIPAQLTHLEYLLLFQNSLSGKIPSELAKCSKLLNLELYENQFTGSIPPELGNLFRLETLRLYHNNLNSTIPSSIFRLHGNLLEGRIPDKLSELKDLTKLLLHQNKLIGKIPDSISKLHMLSHLDLHGNKLNGYIPRSMGQLNHLLVLDLSHNQIRGPIPRDVIARFKNMQIYLNLSYNHLDGNVPAELGMLEMIQAIDISNNNLSGFIPRTLAGCRNLFNLDFSRNNVSGPIPAEAFSHMDLVESLNLSRNNLEGEIPEILVELDHLSSLDLSHNNLNGNIPEGFAKHSNLVHLNLSFNQLEGPVPTTGIFAHINASSIMGNQNLCGAKFLSPCEVGRHSPSKKGISIIAALGSLAILLFLVLVFLILNRVTKLRNSKERDISVNHGPEYSSALTLKRLNSKDLENATSFFNTDTIIGGSSLSTVYKGHMEDGRVVAFKRLNLQQFSANTDKIFKREVNTLSQMRHRNLVKVIGYAWETGKMKALILEYMENGNLDSIIHGKGVDQLVISRWTLSERVRVFISIASALDYLHSGYDFPIVHCDLKPYNILLDGQWEAHVSDFGAARILGLHLQDGSNLLSSAALQGTIGCMAPEFAYMRKVTTKADVFSFGIIVMEVLTKRRPTGLSEEDGLSITLREVVAKALANGIEKLANIVDPLLYWNVTQDRDEGLPQLIKLSLCCTLPDPEHRPNMNVFYLPLRSFKQHCPVK</sequence>
<dbReference type="PRINTS" id="PR00019">
    <property type="entry name" value="LEURICHRPT"/>
</dbReference>
<dbReference type="InterPro" id="IPR001611">
    <property type="entry name" value="Leu-rich_rpt"/>
</dbReference>
<dbReference type="InterPro" id="IPR008271">
    <property type="entry name" value="Ser/Thr_kinase_AS"/>
</dbReference>
<evidence type="ECO:0000256" key="10">
    <source>
        <dbReference type="SAM" id="Phobius"/>
    </source>
</evidence>
<dbReference type="Gene3D" id="3.80.10.10">
    <property type="entry name" value="Ribonuclease Inhibitor"/>
    <property type="match status" value="2"/>
</dbReference>
<dbReference type="FunFam" id="3.30.200.20:FF:001009">
    <property type="entry name" value="LRR receptor-like serine/threonine-protein kinase FLS2"/>
    <property type="match status" value="1"/>
</dbReference>
<evidence type="ECO:0000256" key="8">
    <source>
        <dbReference type="ARBA" id="ARBA00023136"/>
    </source>
</evidence>
<name>A0AA86VB38_9FABA</name>
<dbReference type="PANTHER" id="PTHR27008:SF593">
    <property type="entry name" value="OS02G0615800 PROTEIN"/>
    <property type="match status" value="1"/>
</dbReference>
<keyword evidence="3" id="KW-0433">Leucine-rich repeat</keyword>
<dbReference type="AlphaFoldDB" id="A0AA86VB38"/>
<dbReference type="GO" id="GO:0016020">
    <property type="term" value="C:membrane"/>
    <property type="evidence" value="ECO:0007669"/>
    <property type="project" value="UniProtKB-SubCell"/>
</dbReference>
<evidence type="ECO:0000313" key="13">
    <source>
        <dbReference type="Proteomes" id="UP001189624"/>
    </source>
</evidence>
<dbReference type="FunFam" id="3.80.10.10:FF:000233">
    <property type="entry name" value="Leucine-rich repeat receptor-like protein kinase TDR"/>
    <property type="match status" value="1"/>
</dbReference>
<evidence type="ECO:0000256" key="4">
    <source>
        <dbReference type="ARBA" id="ARBA00022692"/>
    </source>
</evidence>
<dbReference type="PANTHER" id="PTHR27008">
    <property type="entry name" value="OS04G0122200 PROTEIN"/>
    <property type="match status" value="1"/>
</dbReference>
<protein>
    <recommendedName>
        <fullName evidence="11">Protein kinase domain-containing protein</fullName>
    </recommendedName>
</protein>
<keyword evidence="9" id="KW-0325">Glycoprotein</keyword>
<evidence type="ECO:0000256" key="3">
    <source>
        <dbReference type="ARBA" id="ARBA00022614"/>
    </source>
</evidence>
<dbReference type="PROSITE" id="PS50011">
    <property type="entry name" value="PROTEIN_KINASE_DOM"/>
    <property type="match status" value="1"/>
</dbReference>
<dbReference type="InterPro" id="IPR051809">
    <property type="entry name" value="Plant_receptor-like_S/T_kinase"/>
</dbReference>
<keyword evidence="5" id="KW-0732">Signal</keyword>
<dbReference type="InterPro" id="IPR000719">
    <property type="entry name" value="Prot_kinase_dom"/>
</dbReference>
<evidence type="ECO:0000259" key="11">
    <source>
        <dbReference type="PROSITE" id="PS50011"/>
    </source>
</evidence>
<comment type="subcellular location">
    <subcellularLocation>
        <location evidence="1">Membrane</location>
        <topology evidence="1">Single-pass membrane protein</topology>
    </subcellularLocation>
</comment>
<dbReference type="GO" id="GO:0005524">
    <property type="term" value="F:ATP binding"/>
    <property type="evidence" value="ECO:0007669"/>
    <property type="project" value="InterPro"/>
</dbReference>
<evidence type="ECO:0000256" key="5">
    <source>
        <dbReference type="ARBA" id="ARBA00022729"/>
    </source>
</evidence>
<evidence type="ECO:0000256" key="6">
    <source>
        <dbReference type="ARBA" id="ARBA00022737"/>
    </source>
</evidence>
<dbReference type="Pfam" id="PF00560">
    <property type="entry name" value="LRR_1"/>
    <property type="match status" value="8"/>
</dbReference>
<dbReference type="Gene3D" id="1.10.510.10">
    <property type="entry name" value="Transferase(Phosphotransferase) domain 1"/>
    <property type="match status" value="1"/>
</dbReference>
<dbReference type="Gramene" id="rna-AYBTSS11_LOCUS7150">
    <property type="protein sequence ID" value="CAJ1935854.1"/>
    <property type="gene ID" value="gene-AYBTSS11_LOCUS7150"/>
</dbReference>
<dbReference type="EMBL" id="OY731400">
    <property type="protein sequence ID" value="CAJ1935854.1"/>
    <property type="molecule type" value="Genomic_DNA"/>
</dbReference>
<dbReference type="FunFam" id="1.10.510.10:FF:001387">
    <property type="entry name" value="LRR receptor-like serine/threonine-protein kinase FLS2"/>
    <property type="match status" value="1"/>
</dbReference>
<dbReference type="SUPFAM" id="SSF56112">
    <property type="entry name" value="Protein kinase-like (PK-like)"/>
    <property type="match status" value="1"/>
</dbReference>
<dbReference type="InterPro" id="IPR013210">
    <property type="entry name" value="LRR_N_plant-typ"/>
</dbReference>
<dbReference type="FunFam" id="3.80.10.10:FF:000041">
    <property type="entry name" value="LRR receptor-like serine/threonine-protein kinase ERECTA"/>
    <property type="match status" value="1"/>
</dbReference>
<dbReference type="SMART" id="SM00220">
    <property type="entry name" value="S_TKc"/>
    <property type="match status" value="1"/>
</dbReference>
<comment type="similarity">
    <text evidence="2">Belongs to the protein kinase superfamily. Ser/Thr protein kinase family.</text>
</comment>
<proteinExistence type="inferred from homology"/>
<dbReference type="SUPFAM" id="SSF52047">
    <property type="entry name" value="RNI-like"/>
    <property type="match status" value="1"/>
</dbReference>
<dbReference type="InterPro" id="IPR011009">
    <property type="entry name" value="Kinase-like_dom_sf"/>
</dbReference>